<reference evidence="4" key="1">
    <citation type="submission" date="2010-08" db="EMBL/GenBank/DDBJ databases">
        <authorList>
            <consortium name="Caenorhabditis japonica Sequencing Consortium"/>
            <person name="Wilson R.K."/>
        </authorList>
    </citation>
    <scope>NUCLEOTIDE SEQUENCE [LARGE SCALE GENOMIC DNA]</scope>
    <source>
        <strain evidence="4">DF5081</strain>
    </source>
</reference>
<dbReference type="GO" id="GO:2000060">
    <property type="term" value="P:positive regulation of ubiquitin-dependent protein catabolic process"/>
    <property type="evidence" value="ECO:0007669"/>
    <property type="project" value="TreeGrafter"/>
</dbReference>
<dbReference type="OMA" id="EFLVRCI"/>
<keyword evidence="1" id="KW-0175">Coiled coil</keyword>
<evidence type="ECO:0000259" key="2">
    <source>
        <dbReference type="Pfam" id="PF21674"/>
    </source>
</evidence>
<dbReference type="InterPro" id="IPR048349">
    <property type="entry name" value="CCDC22_N"/>
</dbReference>
<dbReference type="PANTHER" id="PTHR15668">
    <property type="entry name" value="JM1 PROTEIN"/>
    <property type="match status" value="1"/>
</dbReference>
<dbReference type="PANTHER" id="PTHR15668:SF4">
    <property type="entry name" value="COILED-COIL DOMAIN-CONTAINING PROTEIN 22"/>
    <property type="match status" value="1"/>
</dbReference>
<dbReference type="InterPro" id="IPR008530">
    <property type="entry name" value="CCDC22"/>
</dbReference>
<name>A0A8R1HSU4_CAEJA</name>
<feature type="coiled-coil region" evidence="1">
    <location>
        <begin position="378"/>
        <end position="405"/>
    </location>
</feature>
<sequence>MEEADAFIKEACRHLECSFADDDDIEFSTPQLFEFLVRCIWKIDNNSKAVLPSFVYPNVITNRLHLGNAISSYLQKLHIRGDIALHTILYGNINNLRSACIELIRKLPIDSQEKVDQDCGHTFFSKARDILKSQPEWVPVYCRSLVKQHVWNAHNNHPELYPLHMFDHPMAQSDPRKWICQYLNSSAPQQFNLLSKKGKPALPPKPLFAVKNHNDADDKSVKVEKDVNEAAMLQEKFDDKFLELKNLENRRVKVEAENEILISKLSQYDTELIDALANPQAYAEELLAKITTLNEQIDHETLKIEKRKTIAAQKKMDMVLEMKKMGVQNREVENIEKMEASLKVIDGKIENNEVLVEKLKKRISDIDGESFYEYEKRSRDLDEMVRKQENEMIRMQEERLTLRKQEERESEAVNRSFAIIYNILLQHCDHYRGRLAMESFTRIHLYCMEIMEMLRENGTLKQAVNCLENEIYAEEKKQYGTKCDMLNRDLQEISTLNKTLIAQIKAHNQHFKLPNV</sequence>
<dbReference type="EnsemblMetazoa" id="CJA06167.1">
    <property type="protein sequence ID" value="CJA06167.1"/>
    <property type="gene ID" value="WBGene00125371"/>
</dbReference>
<proteinExistence type="predicted"/>
<organism evidence="3 4">
    <name type="scientific">Caenorhabditis japonica</name>
    <dbReference type="NCBI Taxonomy" id="281687"/>
    <lineage>
        <taxon>Eukaryota</taxon>
        <taxon>Metazoa</taxon>
        <taxon>Ecdysozoa</taxon>
        <taxon>Nematoda</taxon>
        <taxon>Chromadorea</taxon>
        <taxon>Rhabditida</taxon>
        <taxon>Rhabditina</taxon>
        <taxon>Rhabditomorpha</taxon>
        <taxon>Rhabditoidea</taxon>
        <taxon>Rhabditidae</taxon>
        <taxon>Peloderinae</taxon>
        <taxon>Caenorhabditis</taxon>
    </lineage>
</organism>
<dbReference type="Pfam" id="PF21674">
    <property type="entry name" value="CCDC22_N"/>
    <property type="match status" value="1"/>
</dbReference>
<accession>A0A8R1HSU4</accession>
<feature type="coiled-coil region" evidence="1">
    <location>
        <begin position="230"/>
        <end position="303"/>
    </location>
</feature>
<dbReference type="GO" id="GO:0097602">
    <property type="term" value="F:cullin family protein binding"/>
    <property type="evidence" value="ECO:0007669"/>
    <property type="project" value="TreeGrafter"/>
</dbReference>
<dbReference type="Proteomes" id="UP000005237">
    <property type="component" value="Unassembled WGS sequence"/>
</dbReference>
<dbReference type="AlphaFoldDB" id="A0A8R1HSU4"/>
<evidence type="ECO:0000313" key="4">
    <source>
        <dbReference type="Proteomes" id="UP000005237"/>
    </source>
</evidence>
<protein>
    <submittedName>
        <fullName evidence="3">Coiled-coil domain-containing protein 22 homolog</fullName>
    </submittedName>
</protein>
<feature type="domain" description="CCDC22 N-terminal" evidence="2">
    <location>
        <begin position="1"/>
        <end position="108"/>
    </location>
</feature>
<keyword evidence="4" id="KW-1185">Reference proteome</keyword>
<evidence type="ECO:0000256" key="1">
    <source>
        <dbReference type="SAM" id="Coils"/>
    </source>
</evidence>
<reference evidence="3" key="2">
    <citation type="submission" date="2022-06" db="UniProtKB">
        <authorList>
            <consortium name="EnsemblMetazoa"/>
        </authorList>
    </citation>
    <scope>IDENTIFICATION</scope>
    <source>
        <strain evidence="3">DF5081</strain>
    </source>
</reference>
<evidence type="ECO:0000313" key="3">
    <source>
        <dbReference type="EnsemblMetazoa" id="CJA06167.1"/>
    </source>
</evidence>